<evidence type="ECO:0000259" key="1">
    <source>
        <dbReference type="Pfam" id="PF07717"/>
    </source>
</evidence>
<comment type="caution">
    <text evidence="2">The sequence shown here is derived from an EMBL/GenBank/DDBJ whole genome shotgun (WGS) entry which is preliminary data.</text>
</comment>
<reference evidence="2 3" key="1">
    <citation type="submission" date="2024-02" db="EMBL/GenBank/DDBJ databases">
        <authorList>
            <person name="Chen Y."/>
            <person name="Shah S."/>
            <person name="Dougan E. K."/>
            <person name="Thang M."/>
            <person name="Chan C."/>
        </authorList>
    </citation>
    <scope>NUCLEOTIDE SEQUENCE [LARGE SCALE GENOMIC DNA]</scope>
</reference>
<dbReference type="Pfam" id="PF07717">
    <property type="entry name" value="OB_NTP_bind"/>
    <property type="match status" value="1"/>
</dbReference>
<organism evidence="2 3">
    <name type="scientific">Durusdinium trenchii</name>
    <dbReference type="NCBI Taxonomy" id="1381693"/>
    <lineage>
        <taxon>Eukaryota</taxon>
        <taxon>Sar</taxon>
        <taxon>Alveolata</taxon>
        <taxon>Dinophyceae</taxon>
        <taxon>Suessiales</taxon>
        <taxon>Symbiodiniaceae</taxon>
        <taxon>Durusdinium</taxon>
    </lineage>
</organism>
<protein>
    <recommendedName>
        <fullName evidence="1">DEAD-box helicase OB fold domain-containing protein</fullName>
    </recommendedName>
</protein>
<evidence type="ECO:0000313" key="3">
    <source>
        <dbReference type="Proteomes" id="UP001642484"/>
    </source>
</evidence>
<name>A0ABP0MRF2_9DINO</name>
<proteinExistence type="predicted"/>
<dbReference type="EMBL" id="CAXAMN010019224">
    <property type="protein sequence ID" value="CAK9053871.1"/>
    <property type="molecule type" value="Genomic_DNA"/>
</dbReference>
<keyword evidence="3" id="KW-1185">Reference proteome</keyword>
<dbReference type="Proteomes" id="UP001642484">
    <property type="component" value="Unassembled WGS sequence"/>
</dbReference>
<feature type="domain" description="DEAD-box helicase OB fold" evidence="1">
    <location>
        <begin position="53"/>
        <end position="108"/>
    </location>
</feature>
<evidence type="ECO:0000313" key="2">
    <source>
        <dbReference type="EMBL" id="CAK9053871.1"/>
    </source>
</evidence>
<gene>
    <name evidence="2" type="ORF">CCMP2556_LOCUS27008</name>
</gene>
<sequence>MVQQRFSGILMFTDLTGVISLICDDVTDKSAQQHLSDVARQRPFARDQEKAPHSRFQLHYDSVLAKVAGHAAADFVVFAEAQSSGDQAMLLHNTRIKPEWLLELAPHYFKQIRAGEATMDL</sequence>
<dbReference type="InterPro" id="IPR011709">
    <property type="entry name" value="DEAD-box_helicase_OB_fold"/>
</dbReference>
<accession>A0ABP0MRF2</accession>